<dbReference type="PANTHER" id="PTHR41373">
    <property type="entry name" value="DUF2156 DOMAIN-CONTAINING PROTEIN"/>
    <property type="match status" value="1"/>
</dbReference>
<protein>
    <recommendedName>
        <fullName evidence="1">Phosphatidylglycerol lysyltransferase C-terminal domain-containing protein</fullName>
    </recommendedName>
</protein>
<dbReference type="PANTHER" id="PTHR41373:SF1">
    <property type="entry name" value="PHOSPHATIDYLGLYCEROL LYSYLTRANSFERASE C-TERMINAL DOMAIN-CONTAINING PROTEIN"/>
    <property type="match status" value="1"/>
</dbReference>
<name>A0A1G9XJS9_9FIRM</name>
<dbReference type="InterPro" id="IPR016732">
    <property type="entry name" value="UCP018688"/>
</dbReference>
<dbReference type="Proteomes" id="UP000199309">
    <property type="component" value="Unassembled WGS sequence"/>
</dbReference>
<dbReference type="InterPro" id="IPR016181">
    <property type="entry name" value="Acyl_CoA_acyltransferase"/>
</dbReference>
<dbReference type="EMBL" id="FNHQ01000018">
    <property type="protein sequence ID" value="SDM97007.1"/>
    <property type="molecule type" value="Genomic_DNA"/>
</dbReference>
<dbReference type="AlphaFoldDB" id="A0A1G9XJS9"/>
<evidence type="ECO:0000313" key="2">
    <source>
        <dbReference type="EMBL" id="SDM97007.1"/>
    </source>
</evidence>
<feature type="domain" description="Phosphatidylglycerol lysyltransferase C-terminal" evidence="1">
    <location>
        <begin position="19"/>
        <end position="285"/>
    </location>
</feature>
<sequence length="291" mass="34625">MEDKPVIEDYFHQKRYEQADSTFMTLFAWQKPYEIQWTEEDNVMYIRSGRGKKQFWLPPFARKDGSFVKGLDRMKEWFSEHGYPFLMKGVVPEVVQRIQELCPDCYHIEPDRDNYEYVYLTQDLINLSGKKFRQKKNNLNHFRNQYMGYEYVPITENLFDACLDAERTWYDEHDEGDSELDAERHAIQTVFENWSMLQPTGGAICVFNKVVAFSIGEMLNDDTAIIHFEKSDPAMRGLYQAINYEFVRHAWSHTKYINREEDMGIPGLRKSKESYNPVRFIEKYDVTLADV</sequence>
<dbReference type="InterPro" id="IPR024320">
    <property type="entry name" value="LPG_synthase_C"/>
</dbReference>
<evidence type="ECO:0000313" key="3">
    <source>
        <dbReference type="Proteomes" id="UP000199309"/>
    </source>
</evidence>
<gene>
    <name evidence="2" type="ORF">SAMN05660299_01851</name>
</gene>
<keyword evidence="3" id="KW-1185">Reference proteome</keyword>
<dbReference type="PIRSF" id="PIRSF018688">
    <property type="entry name" value="UCP018688"/>
    <property type="match status" value="1"/>
</dbReference>
<dbReference type="Gene3D" id="3.40.630.30">
    <property type="match status" value="1"/>
</dbReference>
<proteinExistence type="predicted"/>
<dbReference type="Pfam" id="PF09924">
    <property type="entry name" value="LPG_synthase_C"/>
    <property type="match status" value="1"/>
</dbReference>
<evidence type="ECO:0000259" key="1">
    <source>
        <dbReference type="Pfam" id="PF09924"/>
    </source>
</evidence>
<dbReference type="RefSeq" id="WP_091650966.1">
    <property type="nucleotide sequence ID" value="NZ_FNHQ01000018.1"/>
</dbReference>
<accession>A0A1G9XJS9</accession>
<dbReference type="STRING" id="349095.SAMN05660299_01851"/>
<organism evidence="2 3">
    <name type="scientific">Megasphaera paucivorans</name>
    <dbReference type="NCBI Taxonomy" id="349095"/>
    <lineage>
        <taxon>Bacteria</taxon>
        <taxon>Bacillati</taxon>
        <taxon>Bacillota</taxon>
        <taxon>Negativicutes</taxon>
        <taxon>Veillonellales</taxon>
        <taxon>Veillonellaceae</taxon>
        <taxon>Megasphaera</taxon>
    </lineage>
</organism>
<reference evidence="2 3" key="1">
    <citation type="submission" date="2016-10" db="EMBL/GenBank/DDBJ databases">
        <authorList>
            <person name="de Groot N.N."/>
        </authorList>
    </citation>
    <scope>NUCLEOTIDE SEQUENCE [LARGE SCALE GENOMIC DNA]</scope>
    <source>
        <strain evidence="2 3">DSM 16981</strain>
    </source>
</reference>
<dbReference type="SUPFAM" id="SSF55729">
    <property type="entry name" value="Acyl-CoA N-acyltransferases (Nat)"/>
    <property type="match status" value="2"/>
</dbReference>
<dbReference type="OrthoDB" id="9765580at2"/>